<dbReference type="OrthoDB" id="423607at2759"/>
<dbReference type="EMBL" id="CAEKKB010000003">
    <property type="protein sequence ID" value="CAB4303704.1"/>
    <property type="molecule type" value="Genomic_DNA"/>
</dbReference>
<evidence type="ECO:0000313" key="1">
    <source>
        <dbReference type="EMBL" id="CAB4303704.1"/>
    </source>
</evidence>
<name>A0A6J5WXB1_PRUAR</name>
<gene>
    <name evidence="1" type="ORF">ORAREDHAP_LOCUS20191</name>
</gene>
<dbReference type="Proteomes" id="UP000507245">
    <property type="component" value="Unassembled WGS sequence"/>
</dbReference>
<keyword evidence="2" id="KW-1185">Reference proteome</keyword>
<sequence length="92" mass="10003">MDIAFCPLIIGAKDSEALQSSGDNGKASTSYSGASELEKFHVNDVGVAAISPSLNMEIFHLVKCINKNFKVLVDNKLIGIHWTTKHAMTRIL</sequence>
<organism evidence="1 2">
    <name type="scientific">Prunus armeniaca</name>
    <name type="common">Apricot</name>
    <name type="synonym">Armeniaca vulgaris</name>
    <dbReference type="NCBI Taxonomy" id="36596"/>
    <lineage>
        <taxon>Eukaryota</taxon>
        <taxon>Viridiplantae</taxon>
        <taxon>Streptophyta</taxon>
        <taxon>Embryophyta</taxon>
        <taxon>Tracheophyta</taxon>
        <taxon>Spermatophyta</taxon>
        <taxon>Magnoliopsida</taxon>
        <taxon>eudicotyledons</taxon>
        <taxon>Gunneridae</taxon>
        <taxon>Pentapetalae</taxon>
        <taxon>rosids</taxon>
        <taxon>fabids</taxon>
        <taxon>Rosales</taxon>
        <taxon>Rosaceae</taxon>
        <taxon>Amygdaloideae</taxon>
        <taxon>Amygdaleae</taxon>
        <taxon>Prunus</taxon>
    </lineage>
</organism>
<proteinExistence type="predicted"/>
<evidence type="ECO:0000313" key="2">
    <source>
        <dbReference type="Proteomes" id="UP000507245"/>
    </source>
</evidence>
<reference evidence="2" key="1">
    <citation type="journal article" date="2020" name="Genome Biol.">
        <title>Gamete binning: chromosome-level and haplotype-resolved genome assembly enabled by high-throughput single-cell sequencing of gamete genomes.</title>
        <authorList>
            <person name="Campoy J.A."/>
            <person name="Sun H."/>
            <person name="Goel M."/>
            <person name="Jiao W.-B."/>
            <person name="Folz-Donahue K."/>
            <person name="Wang N."/>
            <person name="Rubio M."/>
            <person name="Liu C."/>
            <person name="Kukat C."/>
            <person name="Ruiz D."/>
            <person name="Huettel B."/>
            <person name="Schneeberger K."/>
        </authorList>
    </citation>
    <scope>NUCLEOTIDE SEQUENCE [LARGE SCALE GENOMIC DNA]</scope>
    <source>
        <strain evidence="2">cv. Rojo Pasion</strain>
    </source>
</reference>
<dbReference type="AlphaFoldDB" id="A0A6J5WXB1"/>
<accession>A0A6J5WXB1</accession>
<protein>
    <submittedName>
        <fullName evidence="1">Uncharacterized protein</fullName>
    </submittedName>
</protein>